<evidence type="ECO:0000256" key="1">
    <source>
        <dbReference type="ARBA" id="ARBA00000677"/>
    </source>
</evidence>
<evidence type="ECO:0000256" key="5">
    <source>
        <dbReference type="ARBA" id="ARBA00022801"/>
    </source>
</evidence>
<comment type="similarity">
    <text evidence="2">Belongs to the peptidase S26 family.</text>
</comment>
<dbReference type="InterPro" id="IPR000223">
    <property type="entry name" value="Pept_S26A_signal_pept_1"/>
</dbReference>
<protein>
    <recommendedName>
        <fullName evidence="4">Signal peptidase I</fullName>
        <ecNumber evidence="3">3.4.21.89</ecNumber>
    </recommendedName>
    <alternativeName>
        <fullName evidence="6">Leader peptidase I</fullName>
    </alternativeName>
</protein>
<dbReference type="GO" id="GO:0006465">
    <property type="term" value="P:signal peptide processing"/>
    <property type="evidence" value="ECO:0007669"/>
    <property type="project" value="InterPro"/>
</dbReference>
<keyword evidence="11" id="KW-1185">Reference proteome</keyword>
<evidence type="ECO:0000256" key="8">
    <source>
        <dbReference type="SAM" id="Phobius"/>
    </source>
</evidence>
<keyword evidence="8" id="KW-1133">Transmembrane helix</keyword>
<proteinExistence type="inferred from homology"/>
<dbReference type="InterPro" id="IPR019533">
    <property type="entry name" value="Peptidase_S26"/>
</dbReference>
<feature type="domain" description="Peptidase S26" evidence="9">
    <location>
        <begin position="128"/>
        <end position="310"/>
    </location>
</feature>
<feature type="transmembrane region" description="Helical" evidence="8">
    <location>
        <begin position="58"/>
        <end position="80"/>
    </location>
</feature>
<feature type="active site" evidence="7">
    <location>
        <position position="287"/>
    </location>
</feature>
<dbReference type="Proteomes" id="UP000812270">
    <property type="component" value="Unassembled WGS sequence"/>
</dbReference>
<dbReference type="GO" id="GO:0009003">
    <property type="term" value="F:signal peptidase activity"/>
    <property type="evidence" value="ECO:0007669"/>
    <property type="project" value="UniProtKB-EC"/>
</dbReference>
<dbReference type="CDD" id="cd06530">
    <property type="entry name" value="S26_SPase_I"/>
    <property type="match status" value="2"/>
</dbReference>
<comment type="caution">
    <text evidence="10">The sequence shown here is derived from an EMBL/GenBank/DDBJ whole genome shotgun (WGS) entry which is preliminary data.</text>
</comment>
<feature type="active site" evidence="7">
    <location>
        <position position="158"/>
    </location>
</feature>
<dbReference type="RefSeq" id="WP_217789159.1">
    <property type="nucleotide sequence ID" value="NZ_JAHSPG010000001.1"/>
</dbReference>
<dbReference type="Pfam" id="PF18936">
    <property type="entry name" value="DUF5684"/>
    <property type="match status" value="1"/>
</dbReference>
<dbReference type="PROSITE" id="PS00761">
    <property type="entry name" value="SPASE_I_3"/>
    <property type="match status" value="1"/>
</dbReference>
<dbReference type="AlphaFoldDB" id="A0A9E2W6S3"/>
<dbReference type="Pfam" id="PF10502">
    <property type="entry name" value="Peptidase_S26"/>
    <property type="match status" value="2"/>
</dbReference>
<evidence type="ECO:0000256" key="6">
    <source>
        <dbReference type="ARBA" id="ARBA00029906"/>
    </source>
</evidence>
<accession>A0A9E2W6S3</accession>
<dbReference type="PANTHER" id="PTHR43390:SF1">
    <property type="entry name" value="CHLOROPLAST PROCESSING PEPTIDASE"/>
    <property type="match status" value="1"/>
</dbReference>
<feature type="domain" description="Peptidase S26" evidence="9">
    <location>
        <begin position="429"/>
        <end position="502"/>
    </location>
</feature>
<comment type="catalytic activity">
    <reaction evidence="1">
        <text>Cleavage of hydrophobic, N-terminal signal or leader sequences from secreted and periplasmic proteins.</text>
        <dbReference type="EC" id="3.4.21.89"/>
    </reaction>
</comment>
<gene>
    <name evidence="10" type="ORF">KTO63_00510</name>
</gene>
<sequence>MSSHQLFVLFLISILLVMLPAFGIAGMFKKAGVPTWKAYVPFYNTYVMQKLADRPVHWVYWQFIPIVGWFITMGIFIEWVKVFGKFAFWEHAAAALVPFLYFPYIAANKDDRFLGSAVVKKHRKSTSREWIDAGIFAVVAATLIRTFVFEAYTIPTGSMEKTLLINDFLFVSKFKYGPRIPNTPLAVPFVHHTMPFGNGKSYTEIVKLPYIRWFASPVNRNDVVVFNFPTGDTVINKEEFQSKDPYYDVARRLGNGDINIGRNIILNDPETYPLVIRPVDKKENYIKRCVAIAGDTLEIKEGVVYINGQQNFIPPQSEIPYEIETSGQPLDPQIMKDEYNIDIENPEEFQPYGGNKFTMLLTQEAIDKMRKNGLAKTVKPQLQQPSDIPAQMWGQVTWPYDTLHKWTVDDFGPLWIPAKGATLTLTPQNYSVYERAIRTYEGNKLEVRDGKYYINDVQTNQYTFKMNYYWMMGDNRHGSQDSRYWGFVPEDHIVGSASLIWMSWEKGIRWKRLFKTIK</sequence>
<organism evidence="10 11">
    <name type="scientific">Pinibacter aurantiacus</name>
    <dbReference type="NCBI Taxonomy" id="2851599"/>
    <lineage>
        <taxon>Bacteria</taxon>
        <taxon>Pseudomonadati</taxon>
        <taxon>Bacteroidota</taxon>
        <taxon>Chitinophagia</taxon>
        <taxon>Chitinophagales</taxon>
        <taxon>Chitinophagaceae</taxon>
        <taxon>Pinibacter</taxon>
    </lineage>
</organism>
<keyword evidence="5" id="KW-0378">Hydrolase</keyword>
<feature type="transmembrane region" description="Helical" evidence="8">
    <location>
        <begin position="86"/>
        <end position="106"/>
    </location>
</feature>
<dbReference type="InterPro" id="IPR043739">
    <property type="entry name" value="DUF5684"/>
</dbReference>
<feature type="transmembrane region" description="Helical" evidence="8">
    <location>
        <begin position="130"/>
        <end position="149"/>
    </location>
</feature>
<reference evidence="10" key="1">
    <citation type="submission" date="2021-06" db="EMBL/GenBank/DDBJ databases">
        <authorList>
            <person name="Huq M.A."/>
        </authorList>
    </citation>
    <scope>NUCLEOTIDE SEQUENCE</scope>
    <source>
        <strain evidence="10">MAH-26</strain>
    </source>
</reference>
<dbReference type="EMBL" id="JAHSPG010000001">
    <property type="protein sequence ID" value="MBV4355606.1"/>
    <property type="molecule type" value="Genomic_DNA"/>
</dbReference>
<evidence type="ECO:0000256" key="7">
    <source>
        <dbReference type="PIRSR" id="PIRSR600223-1"/>
    </source>
</evidence>
<dbReference type="PANTHER" id="PTHR43390">
    <property type="entry name" value="SIGNAL PEPTIDASE I"/>
    <property type="match status" value="1"/>
</dbReference>
<evidence type="ECO:0000256" key="2">
    <source>
        <dbReference type="ARBA" id="ARBA00009370"/>
    </source>
</evidence>
<keyword evidence="8" id="KW-0812">Transmembrane</keyword>
<name>A0A9E2W6S3_9BACT</name>
<evidence type="ECO:0000256" key="3">
    <source>
        <dbReference type="ARBA" id="ARBA00013208"/>
    </source>
</evidence>
<dbReference type="InterPro" id="IPR019758">
    <property type="entry name" value="Pept_S26A_signal_pept_1_CS"/>
</dbReference>
<dbReference type="GO" id="GO:0004252">
    <property type="term" value="F:serine-type endopeptidase activity"/>
    <property type="evidence" value="ECO:0007669"/>
    <property type="project" value="InterPro"/>
</dbReference>
<evidence type="ECO:0000256" key="4">
    <source>
        <dbReference type="ARBA" id="ARBA00019232"/>
    </source>
</evidence>
<evidence type="ECO:0000313" key="11">
    <source>
        <dbReference type="Proteomes" id="UP000812270"/>
    </source>
</evidence>
<dbReference type="GO" id="GO:0016020">
    <property type="term" value="C:membrane"/>
    <property type="evidence" value="ECO:0007669"/>
    <property type="project" value="InterPro"/>
</dbReference>
<feature type="transmembrane region" description="Helical" evidence="8">
    <location>
        <begin position="6"/>
        <end position="28"/>
    </location>
</feature>
<evidence type="ECO:0000259" key="9">
    <source>
        <dbReference type="Pfam" id="PF10502"/>
    </source>
</evidence>
<keyword evidence="8" id="KW-0472">Membrane</keyword>
<dbReference type="EC" id="3.4.21.89" evidence="3"/>
<evidence type="ECO:0000313" key="10">
    <source>
        <dbReference type="EMBL" id="MBV4355606.1"/>
    </source>
</evidence>